<comment type="caution">
    <text evidence="6">The sequence shown here is derived from an EMBL/GenBank/DDBJ whole genome shotgun (WGS) entry which is preliminary data.</text>
</comment>
<keyword evidence="3" id="KW-0862">Zinc</keyword>
<dbReference type="SMART" id="SM00184">
    <property type="entry name" value="RING"/>
    <property type="match status" value="1"/>
</dbReference>
<evidence type="ECO:0000256" key="3">
    <source>
        <dbReference type="ARBA" id="ARBA00022833"/>
    </source>
</evidence>
<keyword evidence="2 4" id="KW-0863">Zinc-finger</keyword>
<dbReference type="PROSITE" id="PS51257">
    <property type="entry name" value="PROKAR_LIPOPROTEIN"/>
    <property type="match status" value="1"/>
</dbReference>
<reference evidence="6 7" key="1">
    <citation type="journal article" date="2023" name="Hortic Res">
        <title>Pangenome of water caltrop reveals structural variations and asymmetric subgenome divergence after allopolyploidization.</title>
        <authorList>
            <person name="Zhang X."/>
            <person name="Chen Y."/>
            <person name="Wang L."/>
            <person name="Yuan Y."/>
            <person name="Fang M."/>
            <person name="Shi L."/>
            <person name="Lu R."/>
            <person name="Comes H.P."/>
            <person name="Ma Y."/>
            <person name="Chen Y."/>
            <person name="Huang G."/>
            <person name="Zhou Y."/>
            <person name="Zheng Z."/>
            <person name="Qiu Y."/>
        </authorList>
    </citation>
    <scope>NUCLEOTIDE SEQUENCE [LARGE SCALE GENOMIC DNA]</scope>
    <source>
        <strain evidence="6">F231</strain>
    </source>
</reference>
<evidence type="ECO:0000256" key="4">
    <source>
        <dbReference type="PROSITE-ProRule" id="PRU00175"/>
    </source>
</evidence>
<dbReference type="InterPro" id="IPR013083">
    <property type="entry name" value="Znf_RING/FYVE/PHD"/>
</dbReference>
<evidence type="ECO:0000313" key="6">
    <source>
        <dbReference type="EMBL" id="KAK4768972.1"/>
    </source>
</evidence>
<name>A0AAN7KLX9_TRANT</name>
<keyword evidence="7" id="KW-1185">Reference proteome</keyword>
<dbReference type="GO" id="GO:0061630">
    <property type="term" value="F:ubiquitin protein ligase activity"/>
    <property type="evidence" value="ECO:0007669"/>
    <property type="project" value="TreeGrafter"/>
</dbReference>
<dbReference type="GO" id="GO:0016567">
    <property type="term" value="P:protein ubiquitination"/>
    <property type="evidence" value="ECO:0007669"/>
    <property type="project" value="TreeGrafter"/>
</dbReference>
<organism evidence="6 7">
    <name type="scientific">Trapa natans</name>
    <name type="common">Water chestnut</name>
    <dbReference type="NCBI Taxonomy" id="22666"/>
    <lineage>
        <taxon>Eukaryota</taxon>
        <taxon>Viridiplantae</taxon>
        <taxon>Streptophyta</taxon>
        <taxon>Embryophyta</taxon>
        <taxon>Tracheophyta</taxon>
        <taxon>Spermatophyta</taxon>
        <taxon>Magnoliopsida</taxon>
        <taxon>eudicotyledons</taxon>
        <taxon>Gunneridae</taxon>
        <taxon>Pentapetalae</taxon>
        <taxon>rosids</taxon>
        <taxon>malvids</taxon>
        <taxon>Myrtales</taxon>
        <taxon>Lythraceae</taxon>
        <taxon>Trapa</taxon>
    </lineage>
</organism>
<evidence type="ECO:0000313" key="7">
    <source>
        <dbReference type="Proteomes" id="UP001346149"/>
    </source>
</evidence>
<proteinExistence type="predicted"/>
<evidence type="ECO:0000256" key="1">
    <source>
        <dbReference type="ARBA" id="ARBA00022723"/>
    </source>
</evidence>
<protein>
    <recommendedName>
        <fullName evidence="5">RING-type domain-containing protein</fullName>
    </recommendedName>
</protein>
<evidence type="ECO:0000256" key="2">
    <source>
        <dbReference type="ARBA" id="ARBA00022771"/>
    </source>
</evidence>
<dbReference type="Proteomes" id="UP001346149">
    <property type="component" value="Unassembled WGS sequence"/>
</dbReference>
<feature type="domain" description="RING-type" evidence="5">
    <location>
        <begin position="109"/>
        <end position="152"/>
    </location>
</feature>
<gene>
    <name evidence="6" type="ORF">SAY86_027122</name>
</gene>
<dbReference type="InterPro" id="IPR001841">
    <property type="entry name" value="Znf_RING"/>
</dbReference>
<dbReference type="Pfam" id="PF13639">
    <property type="entry name" value="zf-RING_2"/>
    <property type="match status" value="1"/>
</dbReference>
<dbReference type="PROSITE" id="PS50089">
    <property type="entry name" value="ZF_RING_2"/>
    <property type="match status" value="1"/>
</dbReference>
<dbReference type="AlphaFoldDB" id="A0AAN7KLX9"/>
<sequence length="192" mass="21361">MNMAKRVAFAPITALLRHLSCVLLAAFSCWGLHRLLPQGQKGGDEEPLEESNNYILLMDGATPSLVHARVLIPLIKKRVPVVGYGEFLQRRHHHYRLPAGVAAEAAGRCAICLVGVEEEDEIRELQDCGHVFHRQCLDCWVDLGHVTCPLCRSLLLPPSSSSNMETINATDTAISRPSRRTIEDLHDDYQMG</sequence>
<dbReference type="PANTHER" id="PTHR45969:SF81">
    <property type="entry name" value="OS08G0157400 PROTEIN"/>
    <property type="match status" value="1"/>
</dbReference>
<accession>A0AAN7KLX9</accession>
<dbReference type="GO" id="GO:0008270">
    <property type="term" value="F:zinc ion binding"/>
    <property type="evidence" value="ECO:0007669"/>
    <property type="project" value="UniProtKB-KW"/>
</dbReference>
<dbReference type="SUPFAM" id="SSF57850">
    <property type="entry name" value="RING/U-box"/>
    <property type="match status" value="1"/>
</dbReference>
<dbReference type="PANTHER" id="PTHR45969">
    <property type="entry name" value="RING ZINC FINGER PROTEIN-RELATED"/>
    <property type="match status" value="1"/>
</dbReference>
<evidence type="ECO:0000259" key="5">
    <source>
        <dbReference type="PROSITE" id="PS50089"/>
    </source>
</evidence>
<dbReference type="Gene3D" id="3.30.40.10">
    <property type="entry name" value="Zinc/RING finger domain, C3HC4 (zinc finger)"/>
    <property type="match status" value="1"/>
</dbReference>
<dbReference type="EMBL" id="JAXQNO010000021">
    <property type="protein sequence ID" value="KAK4768972.1"/>
    <property type="molecule type" value="Genomic_DNA"/>
</dbReference>
<keyword evidence="1" id="KW-0479">Metal-binding</keyword>